<dbReference type="Pfam" id="PF01040">
    <property type="entry name" value="UbiA"/>
    <property type="match status" value="1"/>
</dbReference>
<dbReference type="GO" id="GO:0006784">
    <property type="term" value="P:heme A biosynthetic process"/>
    <property type="evidence" value="ECO:0007669"/>
    <property type="project" value="TreeGrafter"/>
</dbReference>
<feature type="non-terminal residue" evidence="8">
    <location>
        <position position="1"/>
    </location>
</feature>
<comment type="caution">
    <text evidence="8">The sequence shown here is derived from an EMBL/GenBank/DDBJ whole genome shotgun (WGS) entry which is preliminary data.</text>
</comment>
<dbReference type="Gene3D" id="1.10.357.140">
    <property type="entry name" value="UbiA prenyltransferase"/>
    <property type="match status" value="1"/>
</dbReference>
<dbReference type="AlphaFoldDB" id="A0A7J6R2I2"/>
<name>A0A7J6R2I2_PEROL</name>
<evidence type="ECO:0000256" key="1">
    <source>
        <dbReference type="ARBA" id="ARBA00004141"/>
    </source>
</evidence>
<keyword evidence="5" id="KW-0350">Heme biosynthesis</keyword>
<comment type="subcellular location">
    <subcellularLocation>
        <location evidence="1">Membrane</location>
        <topology evidence="1">Multi-pass membrane protein</topology>
    </subcellularLocation>
</comment>
<evidence type="ECO:0000256" key="4">
    <source>
        <dbReference type="ARBA" id="ARBA00022989"/>
    </source>
</evidence>
<dbReference type="Proteomes" id="UP000574390">
    <property type="component" value="Unassembled WGS sequence"/>
</dbReference>
<evidence type="ECO:0000256" key="7">
    <source>
        <dbReference type="ARBA" id="ARBA00030253"/>
    </source>
</evidence>
<protein>
    <recommendedName>
        <fullName evidence="7">Heme O synthase</fullName>
    </recommendedName>
</protein>
<dbReference type="InterPro" id="IPR006369">
    <property type="entry name" value="Protohaem_IX_farnesylTrfase"/>
</dbReference>
<evidence type="ECO:0000256" key="5">
    <source>
        <dbReference type="ARBA" id="ARBA00023133"/>
    </source>
</evidence>
<dbReference type="EMBL" id="JABANM010025421">
    <property type="protein sequence ID" value="KAF4714631.1"/>
    <property type="molecule type" value="Genomic_DNA"/>
</dbReference>
<evidence type="ECO:0000256" key="6">
    <source>
        <dbReference type="ARBA" id="ARBA00023136"/>
    </source>
</evidence>
<dbReference type="GO" id="GO:0005739">
    <property type="term" value="C:mitochondrion"/>
    <property type="evidence" value="ECO:0007669"/>
    <property type="project" value="TreeGrafter"/>
</dbReference>
<dbReference type="InterPro" id="IPR000537">
    <property type="entry name" value="UbiA_prenyltransferase"/>
</dbReference>
<proteinExistence type="predicted"/>
<evidence type="ECO:0000256" key="3">
    <source>
        <dbReference type="ARBA" id="ARBA00022692"/>
    </source>
</evidence>
<dbReference type="InterPro" id="IPR044878">
    <property type="entry name" value="UbiA_sf"/>
</dbReference>
<reference evidence="8 9" key="1">
    <citation type="submission" date="2020-04" db="EMBL/GenBank/DDBJ databases">
        <title>Perkinsus olseni comparative genomics.</title>
        <authorList>
            <person name="Bogema D.R."/>
        </authorList>
    </citation>
    <scope>NUCLEOTIDE SEQUENCE [LARGE SCALE GENOMIC DNA]</scope>
    <source>
        <strain evidence="8">ATCC PRA-205</strain>
    </source>
</reference>
<keyword evidence="2 8" id="KW-0808">Transferase</keyword>
<accession>A0A7J6R2I2</accession>
<sequence>MLLLSRLPLTGSVALPSRMSMVTARRPSSVSLKNNTCNITTRTSTSRTTPRPTTTSLVTSDVVSLSAATGVVVADVAPDRTNVKSIIRDYWKLSKGGLSVYAALSALPGYLVSCGLLDGISGVLLGSAGVFSGTLLCAASSQVINQMMEKERDANMARTKNRPLPTGRITMPQAGVFAGVTCSLGTAILFNVGGNE</sequence>
<dbReference type="PANTHER" id="PTHR43448:SF2">
    <property type="entry name" value="PROTOHEME IX FARNESYLTRANSFERASE, MITOCHONDRIAL"/>
    <property type="match status" value="1"/>
</dbReference>
<dbReference type="PANTHER" id="PTHR43448">
    <property type="entry name" value="PROTOHEME IX FARNESYLTRANSFERASE, MITOCHONDRIAL"/>
    <property type="match status" value="1"/>
</dbReference>
<gene>
    <name evidence="8" type="primary">COX10_3</name>
    <name evidence="8" type="ORF">FOZ62_030891</name>
</gene>
<dbReference type="GO" id="GO:0016020">
    <property type="term" value="C:membrane"/>
    <property type="evidence" value="ECO:0007669"/>
    <property type="project" value="UniProtKB-SubCell"/>
</dbReference>
<evidence type="ECO:0000313" key="8">
    <source>
        <dbReference type="EMBL" id="KAF4714631.1"/>
    </source>
</evidence>
<dbReference type="GO" id="GO:0008495">
    <property type="term" value="F:protoheme IX farnesyltransferase activity"/>
    <property type="evidence" value="ECO:0007669"/>
    <property type="project" value="InterPro"/>
</dbReference>
<keyword evidence="6" id="KW-0472">Membrane</keyword>
<evidence type="ECO:0000256" key="2">
    <source>
        <dbReference type="ARBA" id="ARBA00022679"/>
    </source>
</evidence>
<keyword evidence="3" id="KW-0812">Transmembrane</keyword>
<keyword evidence="4" id="KW-1133">Transmembrane helix</keyword>
<evidence type="ECO:0000313" key="9">
    <source>
        <dbReference type="Proteomes" id="UP000574390"/>
    </source>
</evidence>
<organism evidence="8 9">
    <name type="scientific">Perkinsus olseni</name>
    <name type="common">Perkinsus atlanticus</name>
    <dbReference type="NCBI Taxonomy" id="32597"/>
    <lineage>
        <taxon>Eukaryota</taxon>
        <taxon>Sar</taxon>
        <taxon>Alveolata</taxon>
        <taxon>Perkinsozoa</taxon>
        <taxon>Perkinsea</taxon>
        <taxon>Perkinsida</taxon>
        <taxon>Perkinsidae</taxon>
        <taxon>Perkinsus</taxon>
    </lineage>
</organism>